<keyword evidence="1" id="KW-0732">Signal</keyword>
<name>A0ABV8MSX0_9NEIS</name>
<sequence length="267" mass="30535">MQRILSALLCYLVAGAVYAASPLKVCFDDWPPYAGYDARTGFSGITVALMRDLFGSLGIRIHFKSATQARCLAEARQGLTDVVLFSRRENLPGWRLTEVPTEFWLIGAWVPLNAPQRRFESISQFRDMRVGTVRDYIYPAPIAGFRDWRVTQVGDAIDALRQLSARRIDVVFDDVFWGQRMAAEKKLRIRMLEPLVAAEPEAHLYHPRHALLFSQFESLLNEAIRSGEVDRRYRESLGLSYDAVRKGHYHQAFLPTEANSLWSKKVK</sequence>
<feature type="signal peptide" evidence="1">
    <location>
        <begin position="1"/>
        <end position="19"/>
    </location>
</feature>
<gene>
    <name evidence="2" type="ORF">ACFOW7_17565</name>
</gene>
<dbReference type="Proteomes" id="UP001595791">
    <property type="component" value="Unassembled WGS sequence"/>
</dbReference>
<evidence type="ECO:0000313" key="2">
    <source>
        <dbReference type="EMBL" id="MFC4161149.1"/>
    </source>
</evidence>
<accession>A0ABV8MSX0</accession>
<comment type="caution">
    <text evidence="2">The sequence shown here is derived from an EMBL/GenBank/DDBJ whole genome shotgun (WGS) entry which is preliminary data.</text>
</comment>
<dbReference type="SUPFAM" id="SSF53850">
    <property type="entry name" value="Periplasmic binding protein-like II"/>
    <property type="match status" value="1"/>
</dbReference>
<proteinExistence type="predicted"/>
<dbReference type="EMBL" id="JBHSBU010000001">
    <property type="protein sequence ID" value="MFC4161149.1"/>
    <property type="molecule type" value="Genomic_DNA"/>
</dbReference>
<dbReference type="Gene3D" id="3.40.190.10">
    <property type="entry name" value="Periplasmic binding protein-like II"/>
    <property type="match status" value="2"/>
</dbReference>
<feature type="chain" id="PRO_5047145884" evidence="1">
    <location>
        <begin position="20"/>
        <end position="267"/>
    </location>
</feature>
<evidence type="ECO:0000256" key="1">
    <source>
        <dbReference type="SAM" id="SignalP"/>
    </source>
</evidence>
<reference evidence="3" key="1">
    <citation type="journal article" date="2019" name="Int. J. Syst. Evol. Microbiol.">
        <title>The Global Catalogue of Microorganisms (GCM) 10K type strain sequencing project: providing services to taxonomists for standard genome sequencing and annotation.</title>
        <authorList>
            <consortium name="The Broad Institute Genomics Platform"/>
            <consortium name="The Broad Institute Genome Sequencing Center for Infectious Disease"/>
            <person name="Wu L."/>
            <person name="Ma J."/>
        </authorList>
    </citation>
    <scope>NUCLEOTIDE SEQUENCE [LARGE SCALE GENOMIC DNA]</scope>
    <source>
        <strain evidence="3">LMG 29894</strain>
    </source>
</reference>
<evidence type="ECO:0000313" key="3">
    <source>
        <dbReference type="Proteomes" id="UP001595791"/>
    </source>
</evidence>
<organism evidence="2 3">
    <name type="scientific">Chitinimonas lacunae</name>
    <dbReference type="NCBI Taxonomy" id="1963018"/>
    <lineage>
        <taxon>Bacteria</taxon>
        <taxon>Pseudomonadati</taxon>
        <taxon>Pseudomonadota</taxon>
        <taxon>Betaproteobacteria</taxon>
        <taxon>Neisseriales</taxon>
        <taxon>Chitinibacteraceae</taxon>
        <taxon>Chitinimonas</taxon>
    </lineage>
</organism>
<keyword evidence="3" id="KW-1185">Reference proteome</keyword>
<dbReference type="RefSeq" id="WP_378166764.1">
    <property type="nucleotide sequence ID" value="NZ_JBHSBU010000001.1"/>
</dbReference>
<protein>
    <submittedName>
        <fullName evidence="2">Substrate-binding periplasmic protein</fullName>
    </submittedName>
</protein>